<name>X1DA88_9ZZZZ</name>
<feature type="non-terminal residue" evidence="2">
    <location>
        <position position="1"/>
    </location>
</feature>
<dbReference type="AlphaFoldDB" id="X1DA88"/>
<evidence type="ECO:0000313" key="2">
    <source>
        <dbReference type="EMBL" id="GAG93341.1"/>
    </source>
</evidence>
<feature type="domain" description="DNA methylase adenine-specific" evidence="1">
    <location>
        <begin position="35"/>
        <end position="281"/>
    </location>
</feature>
<sequence length="289" mass="33490">AKISLTPEQLQICVPFLEKVKFFDSGREELEIIDRAFEHLVAEVSKGQKGQYFTPRNVIKMRVKMFNPRKDEYIVDPACGSGGFLLHTMYWVWDNHLNSASWEAKRRYANRYLYGIDFDDNMRRISQALMLIAGDGRHNIFKHNSLDGRDWVGEPAEEARTALKALLRHLNNSKQNEENRKTYRYLNFDLLMTNPPFAGELTDSGLLRQYEFAKKDGKLKQKIERHLLFIERSLDALRPGGRMAIILPRGVCNNTNMEWLRQWLFEKAQILAVVGLEANTFKLPAPAKG</sequence>
<dbReference type="Gene3D" id="3.40.50.150">
    <property type="entry name" value="Vaccinia Virus protein VP39"/>
    <property type="match status" value="1"/>
</dbReference>
<dbReference type="InterPro" id="IPR052916">
    <property type="entry name" value="Type-I_RE_MTase_Subunit"/>
</dbReference>
<dbReference type="GO" id="GO:0003677">
    <property type="term" value="F:DNA binding"/>
    <property type="evidence" value="ECO:0007669"/>
    <property type="project" value="InterPro"/>
</dbReference>
<dbReference type="InterPro" id="IPR029063">
    <property type="entry name" value="SAM-dependent_MTases_sf"/>
</dbReference>
<evidence type="ECO:0000259" key="1">
    <source>
        <dbReference type="Pfam" id="PF02384"/>
    </source>
</evidence>
<accession>X1DA88</accession>
<organism evidence="2">
    <name type="scientific">marine sediment metagenome</name>
    <dbReference type="NCBI Taxonomy" id="412755"/>
    <lineage>
        <taxon>unclassified sequences</taxon>
        <taxon>metagenomes</taxon>
        <taxon>ecological metagenomes</taxon>
    </lineage>
</organism>
<reference evidence="2" key="1">
    <citation type="journal article" date="2014" name="Front. Microbiol.">
        <title>High frequency of phylogenetically diverse reductive dehalogenase-homologous genes in deep subseafloor sedimentary metagenomes.</title>
        <authorList>
            <person name="Kawai M."/>
            <person name="Futagami T."/>
            <person name="Toyoda A."/>
            <person name="Takaki Y."/>
            <person name="Nishi S."/>
            <person name="Hori S."/>
            <person name="Arai W."/>
            <person name="Tsubouchi T."/>
            <person name="Morono Y."/>
            <person name="Uchiyama I."/>
            <person name="Ito T."/>
            <person name="Fujiyama A."/>
            <person name="Inagaki F."/>
            <person name="Takami H."/>
        </authorList>
    </citation>
    <scope>NUCLEOTIDE SEQUENCE</scope>
    <source>
        <strain evidence="2">Expedition CK06-06</strain>
    </source>
</reference>
<dbReference type="SUPFAM" id="SSF53335">
    <property type="entry name" value="S-adenosyl-L-methionine-dependent methyltransferases"/>
    <property type="match status" value="1"/>
</dbReference>
<dbReference type="PANTHER" id="PTHR42998:SF1">
    <property type="entry name" value="TYPE I RESTRICTION ENZYME HINDI METHYLASE SUBUNIT"/>
    <property type="match status" value="1"/>
</dbReference>
<feature type="non-terminal residue" evidence="2">
    <location>
        <position position="289"/>
    </location>
</feature>
<dbReference type="GO" id="GO:0008170">
    <property type="term" value="F:N-methyltransferase activity"/>
    <property type="evidence" value="ECO:0007669"/>
    <property type="project" value="InterPro"/>
</dbReference>
<dbReference type="PANTHER" id="PTHR42998">
    <property type="entry name" value="TYPE I RESTRICTION ENZYME HINDVIIP M PROTEIN-RELATED"/>
    <property type="match status" value="1"/>
</dbReference>
<dbReference type="Pfam" id="PF02384">
    <property type="entry name" value="N6_Mtase"/>
    <property type="match status" value="1"/>
</dbReference>
<gene>
    <name evidence="2" type="ORF">S01H4_40691</name>
</gene>
<comment type="caution">
    <text evidence="2">The sequence shown here is derived from an EMBL/GenBank/DDBJ whole genome shotgun (WGS) entry which is preliminary data.</text>
</comment>
<protein>
    <recommendedName>
        <fullName evidence="1">DNA methylase adenine-specific domain-containing protein</fullName>
    </recommendedName>
</protein>
<dbReference type="InterPro" id="IPR003356">
    <property type="entry name" value="DNA_methylase_A-5"/>
</dbReference>
<dbReference type="EMBL" id="BART01022192">
    <property type="protein sequence ID" value="GAG93341.1"/>
    <property type="molecule type" value="Genomic_DNA"/>
</dbReference>
<proteinExistence type="predicted"/>
<dbReference type="PRINTS" id="PR00507">
    <property type="entry name" value="N12N6MTFRASE"/>
</dbReference>